<dbReference type="Proteomes" id="UP000321580">
    <property type="component" value="Unassembled WGS sequence"/>
</dbReference>
<evidence type="ECO:0000256" key="1">
    <source>
        <dbReference type="ARBA" id="ARBA00004141"/>
    </source>
</evidence>
<dbReference type="Gene3D" id="3.30.460.20">
    <property type="entry name" value="CorA soluble domain-like"/>
    <property type="match status" value="1"/>
</dbReference>
<accession>A0A5C6RKC1</accession>
<keyword evidence="3 6" id="KW-0812">Transmembrane</keyword>
<evidence type="ECO:0000256" key="6">
    <source>
        <dbReference type="SAM" id="Phobius"/>
    </source>
</evidence>
<dbReference type="SUPFAM" id="SSF144083">
    <property type="entry name" value="Magnesium transport protein CorA, transmembrane region"/>
    <property type="match status" value="1"/>
</dbReference>
<evidence type="ECO:0000313" key="8">
    <source>
        <dbReference type="Proteomes" id="UP000321580"/>
    </source>
</evidence>
<dbReference type="PANTHER" id="PTHR47891:SF2">
    <property type="entry name" value="MAGNESIUM AND COBALT TRANSPORTER"/>
    <property type="match status" value="1"/>
</dbReference>
<dbReference type="GO" id="GO:0016020">
    <property type="term" value="C:membrane"/>
    <property type="evidence" value="ECO:0007669"/>
    <property type="project" value="UniProtKB-SubCell"/>
</dbReference>
<dbReference type="CDD" id="cd12827">
    <property type="entry name" value="EcCorA_ZntB-like_u2"/>
    <property type="match status" value="1"/>
</dbReference>
<evidence type="ECO:0000256" key="2">
    <source>
        <dbReference type="ARBA" id="ARBA00009765"/>
    </source>
</evidence>
<dbReference type="InterPro" id="IPR045863">
    <property type="entry name" value="CorA_TM1_TM2"/>
</dbReference>
<reference evidence="7 8" key="1">
    <citation type="submission" date="2019-08" db="EMBL/GenBank/DDBJ databases">
        <title>Genome of Phaeodactylibacter luteus.</title>
        <authorList>
            <person name="Bowman J.P."/>
        </authorList>
    </citation>
    <scope>NUCLEOTIDE SEQUENCE [LARGE SCALE GENOMIC DNA]</scope>
    <source>
        <strain evidence="7 8">KCTC 42180</strain>
    </source>
</reference>
<keyword evidence="8" id="KW-1185">Reference proteome</keyword>
<dbReference type="EMBL" id="VOOR01000031">
    <property type="protein sequence ID" value="TXB62329.1"/>
    <property type="molecule type" value="Genomic_DNA"/>
</dbReference>
<dbReference type="OrthoDB" id="9803416at2"/>
<feature type="transmembrane region" description="Helical" evidence="6">
    <location>
        <begin position="289"/>
        <end position="309"/>
    </location>
</feature>
<evidence type="ECO:0000313" key="7">
    <source>
        <dbReference type="EMBL" id="TXB62329.1"/>
    </source>
</evidence>
<comment type="subcellular location">
    <subcellularLocation>
        <location evidence="1">Membrane</location>
        <topology evidence="1">Multi-pass membrane protein</topology>
    </subcellularLocation>
</comment>
<comment type="similarity">
    <text evidence="2">Belongs to the CorA metal ion transporter (MIT) (TC 1.A.35) family.</text>
</comment>
<gene>
    <name evidence="7" type="ORF">FRY97_14290</name>
</gene>
<feature type="transmembrane region" description="Helical" evidence="6">
    <location>
        <begin position="259"/>
        <end position="277"/>
    </location>
</feature>
<keyword evidence="4 6" id="KW-1133">Transmembrane helix</keyword>
<dbReference type="AlphaFoldDB" id="A0A5C6RKC1"/>
<evidence type="ECO:0000256" key="5">
    <source>
        <dbReference type="ARBA" id="ARBA00023136"/>
    </source>
</evidence>
<dbReference type="SUPFAM" id="SSF143865">
    <property type="entry name" value="CorA soluble domain-like"/>
    <property type="match status" value="1"/>
</dbReference>
<dbReference type="PANTHER" id="PTHR47891">
    <property type="entry name" value="TRANSPORTER-RELATED"/>
    <property type="match status" value="1"/>
</dbReference>
<name>A0A5C6RKC1_9BACT</name>
<keyword evidence="5 6" id="KW-0472">Membrane</keyword>
<dbReference type="InterPro" id="IPR047199">
    <property type="entry name" value="CorA-like"/>
</dbReference>
<protein>
    <submittedName>
        <fullName evidence="7">Magnesium transporter CorA family protein</fullName>
    </submittedName>
</protein>
<comment type="caution">
    <text evidence="7">The sequence shown here is derived from an EMBL/GenBank/DDBJ whole genome shotgun (WGS) entry which is preliminary data.</text>
</comment>
<dbReference type="GO" id="GO:0046873">
    <property type="term" value="F:metal ion transmembrane transporter activity"/>
    <property type="evidence" value="ECO:0007669"/>
    <property type="project" value="InterPro"/>
</dbReference>
<sequence>MIRYYAKVDRKLKELEEPQSGCWINISPPFSHEELEDIAQSFDIPLDFLTDSLDIDERSRYEREDDIRLIVVNTPILNEGEEENDAIYITVPIGIILTPDHFITITAYESPVLQLFLDGKVRGFEPAHDSSFVLQIMEQNVYRFLTCLKKLNLKRNLIEKELYDSSRNKELKQLLSIEKSLVYFVNSLSANELLKMKMKRTDYLGIRDDEDKADLFEDIIIDNSQALEMANIYTNILNGTMDAYGSIISNNLNITIRRLTLITIILMVPTLVASFYGMNIPLPLEGKPYALPVIVAVSISLSLLVTWYFQRKRLF</sequence>
<dbReference type="RefSeq" id="WP_147168236.1">
    <property type="nucleotide sequence ID" value="NZ_VOOR01000031.1"/>
</dbReference>
<dbReference type="Gene3D" id="1.20.58.340">
    <property type="entry name" value="Magnesium transport protein CorA, transmembrane region"/>
    <property type="match status" value="2"/>
</dbReference>
<dbReference type="InterPro" id="IPR002523">
    <property type="entry name" value="MgTranspt_CorA/ZnTranspt_ZntB"/>
</dbReference>
<evidence type="ECO:0000256" key="4">
    <source>
        <dbReference type="ARBA" id="ARBA00022989"/>
    </source>
</evidence>
<dbReference type="Pfam" id="PF01544">
    <property type="entry name" value="CorA"/>
    <property type="match status" value="1"/>
</dbReference>
<evidence type="ECO:0000256" key="3">
    <source>
        <dbReference type="ARBA" id="ARBA00022692"/>
    </source>
</evidence>
<dbReference type="InterPro" id="IPR045861">
    <property type="entry name" value="CorA_cytoplasmic_dom"/>
</dbReference>
<proteinExistence type="inferred from homology"/>
<organism evidence="7 8">
    <name type="scientific">Phaeodactylibacter luteus</name>
    <dbReference type="NCBI Taxonomy" id="1564516"/>
    <lineage>
        <taxon>Bacteria</taxon>
        <taxon>Pseudomonadati</taxon>
        <taxon>Bacteroidota</taxon>
        <taxon>Saprospiria</taxon>
        <taxon>Saprospirales</taxon>
        <taxon>Haliscomenobacteraceae</taxon>
        <taxon>Phaeodactylibacter</taxon>
    </lineage>
</organism>